<organism evidence="1 2">
    <name type="scientific">Fibroporia radiculosa</name>
    <dbReference type="NCBI Taxonomy" id="599839"/>
    <lineage>
        <taxon>Eukaryota</taxon>
        <taxon>Fungi</taxon>
        <taxon>Dikarya</taxon>
        <taxon>Basidiomycota</taxon>
        <taxon>Agaricomycotina</taxon>
        <taxon>Agaricomycetes</taxon>
        <taxon>Polyporales</taxon>
        <taxon>Fibroporiaceae</taxon>
        <taxon>Fibroporia</taxon>
    </lineage>
</organism>
<dbReference type="EMBL" id="HE797240">
    <property type="protein sequence ID" value="CCM06182.1"/>
    <property type="molecule type" value="Genomic_DNA"/>
</dbReference>
<reference evidence="1 2" key="1">
    <citation type="journal article" date="2012" name="Appl. Environ. Microbiol.">
        <title>Short-read sequencing for genomic analysis of the brown rot fungus Fibroporia radiculosa.</title>
        <authorList>
            <person name="Tang J.D."/>
            <person name="Perkins A.D."/>
            <person name="Sonstegard T.S."/>
            <person name="Schroeder S.G."/>
            <person name="Burgess S.C."/>
            <person name="Diehl S.V."/>
        </authorList>
    </citation>
    <scope>NUCLEOTIDE SEQUENCE [LARGE SCALE GENOMIC DNA]</scope>
    <source>
        <strain evidence="1 2">TFFH 294</strain>
    </source>
</reference>
<evidence type="ECO:0000313" key="1">
    <source>
        <dbReference type="EMBL" id="CCM06182.1"/>
    </source>
</evidence>
<protein>
    <submittedName>
        <fullName evidence="1">Uncharacterized protein</fullName>
    </submittedName>
</protein>
<gene>
    <name evidence="1" type="ORF">FIBRA_08424</name>
</gene>
<accession>J4I2Q7</accession>
<evidence type="ECO:0000313" key="2">
    <source>
        <dbReference type="Proteomes" id="UP000006352"/>
    </source>
</evidence>
<dbReference type="HOGENOM" id="CLU_758715_0_0_1"/>
<dbReference type="AlphaFoldDB" id="J4I2Q7"/>
<dbReference type="OrthoDB" id="3061238at2759"/>
<proteinExistence type="predicted"/>
<dbReference type="InParanoid" id="J4I2Q7"/>
<sequence length="365" mass="40343">MAGSELDNGIYFRSTLNGQLVDGLHALTAFSPDVIPLSHTLVDPEVFIKSYDQFIAHDIDPDDASTPIYIRGKAVVRGKGCPEHVTTIVNLRAIQNELVLWPQVWEDVSPFGSKTLTASKDGEIIVTAEPLDFTARQSIGRHDTLITTTDATPHALSEKVKNWRDLVKYVGNDPTLSTYNCTFADPASPGASVTTRLRLLNDKPEGVKLVFSIEPIGIPGSGIEASFSCFGSTPPYKPFAFGQQRVPIYPSNSVTQTVEVPSNFDGMLTLNVFNDKEHVFANYSSISIVVYAEEVVNGDTRWVLLGAEHIVFDSNRRVRRLVRRYENRWKLAGETYDFYFRDSLTSGPEFPRDGNPSHSPGISAS</sequence>
<dbReference type="Proteomes" id="UP000006352">
    <property type="component" value="Unassembled WGS sequence"/>
</dbReference>
<dbReference type="RefSeq" id="XP_012185465.1">
    <property type="nucleotide sequence ID" value="XM_012330075.1"/>
</dbReference>
<name>J4I2Q7_9APHY</name>
<dbReference type="GeneID" id="24101082"/>
<keyword evidence="2" id="KW-1185">Reference proteome</keyword>